<feature type="coiled-coil region" evidence="1">
    <location>
        <begin position="126"/>
        <end position="249"/>
    </location>
</feature>
<feature type="chain" id="PRO_5041276604" evidence="2">
    <location>
        <begin position="34"/>
        <end position="759"/>
    </location>
</feature>
<organism evidence="3 4">
    <name type="scientific">Effrenium voratum</name>
    <dbReference type="NCBI Taxonomy" id="2562239"/>
    <lineage>
        <taxon>Eukaryota</taxon>
        <taxon>Sar</taxon>
        <taxon>Alveolata</taxon>
        <taxon>Dinophyceae</taxon>
        <taxon>Suessiales</taxon>
        <taxon>Symbiodiniaceae</taxon>
        <taxon>Effrenium</taxon>
    </lineage>
</organism>
<proteinExistence type="predicted"/>
<dbReference type="Gene3D" id="1.10.287.1490">
    <property type="match status" value="1"/>
</dbReference>
<dbReference type="EMBL" id="CAUJNA010003438">
    <property type="protein sequence ID" value="CAJ1402048.1"/>
    <property type="molecule type" value="Genomic_DNA"/>
</dbReference>
<comment type="caution">
    <text evidence="3">The sequence shown here is derived from an EMBL/GenBank/DDBJ whole genome shotgun (WGS) entry which is preliminary data.</text>
</comment>
<dbReference type="InterPro" id="IPR052980">
    <property type="entry name" value="Crinkler_effector"/>
</dbReference>
<name>A0AA36J9F1_9DINO</name>
<protein>
    <submittedName>
        <fullName evidence="3">Uncharacterized protein</fullName>
    </submittedName>
</protein>
<keyword evidence="1" id="KW-0175">Coiled coil</keyword>
<dbReference type="PANTHER" id="PTHR33129">
    <property type="entry name" value="PROTEIN KINASE DOMAIN-CONTAINING PROTEIN-RELATED"/>
    <property type="match status" value="1"/>
</dbReference>
<dbReference type="PANTHER" id="PTHR33129:SF1">
    <property type="entry name" value="ATP-BINDING PROTEIN"/>
    <property type="match status" value="1"/>
</dbReference>
<sequence length="759" mass="85307">MGRSSAFRIAMAMMRTRTKSRGMCLCLLGIALALLVQPSTDFARGVPGLKEHAKRHPLHAGVARRAGAAQEDNSAEDRLDLEEVISEAERVLNTSATKKDMQVVMRKVQLTDPGKWNDLATKPELKQQLKKSVAEAKAALKALEEDLLLARQQQASAQRQVETAQQQVEMVMKSLVKAAARLEKAEESGTKEEVKEAKEEVKEAKEEVKEAKEEVKEAKEEVKEAKEEVEKAERKVERAKKEVQAAKASGRTKESEASGIKDDPDATAFIQELVNAKPKDLGEGVQVFDLKTCLPAEPYDLSGRKLLTRNTTRQAWQATFELMKDGTRRVAMLGTPGIGKSRSLALGLWHLVSGQGCPDWMKEPEAIVFEAREGGFVFVFTKDKDGHWKAQSLLLDDWKPSGCKHLQNSNNWYLVDASDKHPTYKLPAKTVKACSPDREHYSNFIKDGGQCVYVEAWQKGELKVAYPCFEDVKVSESTLLDRFEQVGGTLRTLLAKEGPYEDAVKQHKTDAKDFATVRRAFGGDLDSIGTKLPSRLFTFRTENGISCTVAVCSPKARELLAQEHYAELVNLWKDESDPKSRYWLEDFVGVWLTTSWCDKRLEPWMITYEGKWEHKKGKDLVVPALKLLHCDFNDIFNSRWLQAVKRRGTEKRLVHSPERYPGIDYLLDFNHGISVTLSPKHSIAEGFAKRLRDIFEDCKGQHSFTLTFLVPGAPSKFVPKKSAEFNRLMALAQGPDRVFQNVYVQAVQIPKTLDSLSEA</sequence>
<evidence type="ECO:0000313" key="3">
    <source>
        <dbReference type="EMBL" id="CAJ1402048.1"/>
    </source>
</evidence>
<dbReference type="AlphaFoldDB" id="A0AA36J9F1"/>
<feature type="signal peptide" evidence="2">
    <location>
        <begin position="1"/>
        <end position="33"/>
    </location>
</feature>
<keyword evidence="2" id="KW-0732">Signal</keyword>
<evidence type="ECO:0000256" key="2">
    <source>
        <dbReference type="SAM" id="SignalP"/>
    </source>
</evidence>
<reference evidence="3" key="1">
    <citation type="submission" date="2023-08" db="EMBL/GenBank/DDBJ databases">
        <authorList>
            <person name="Chen Y."/>
            <person name="Shah S."/>
            <person name="Dougan E. K."/>
            <person name="Thang M."/>
            <person name="Chan C."/>
        </authorList>
    </citation>
    <scope>NUCLEOTIDE SEQUENCE</scope>
</reference>
<accession>A0AA36J9F1</accession>
<dbReference type="Proteomes" id="UP001178507">
    <property type="component" value="Unassembled WGS sequence"/>
</dbReference>
<evidence type="ECO:0000313" key="4">
    <source>
        <dbReference type="Proteomes" id="UP001178507"/>
    </source>
</evidence>
<gene>
    <name evidence="3" type="ORF">EVOR1521_LOCUS25025</name>
</gene>
<evidence type="ECO:0000256" key="1">
    <source>
        <dbReference type="SAM" id="Coils"/>
    </source>
</evidence>
<keyword evidence="4" id="KW-1185">Reference proteome</keyword>